<dbReference type="Gene3D" id="3.40.50.720">
    <property type="entry name" value="NAD(P)-binding Rossmann-like Domain"/>
    <property type="match status" value="1"/>
</dbReference>
<dbReference type="OrthoDB" id="9776016at2"/>
<proteinExistence type="predicted"/>
<dbReference type="KEGG" id="cmr:Cycma_1542"/>
<feature type="domain" description="NAD-dependent epimerase/dehydratase" evidence="1">
    <location>
        <begin position="3"/>
        <end position="217"/>
    </location>
</feature>
<dbReference type="PANTHER" id="PTHR43245">
    <property type="entry name" value="BIFUNCTIONAL POLYMYXIN RESISTANCE PROTEIN ARNA"/>
    <property type="match status" value="1"/>
</dbReference>
<keyword evidence="3" id="KW-1185">Reference proteome</keyword>
<dbReference type="InterPro" id="IPR036291">
    <property type="entry name" value="NAD(P)-bd_dom_sf"/>
</dbReference>
<organism evidence="2 3">
    <name type="scientific">Cyclobacterium marinum (strain ATCC 25205 / DSM 745 / LMG 13164 / NCIMB 1802)</name>
    <name type="common">Flectobacillus marinus</name>
    <dbReference type="NCBI Taxonomy" id="880070"/>
    <lineage>
        <taxon>Bacteria</taxon>
        <taxon>Pseudomonadati</taxon>
        <taxon>Bacteroidota</taxon>
        <taxon>Cytophagia</taxon>
        <taxon>Cytophagales</taxon>
        <taxon>Cyclobacteriaceae</taxon>
        <taxon>Cyclobacterium</taxon>
    </lineage>
</organism>
<name>G0J4S3_CYCMS</name>
<dbReference type="AlphaFoldDB" id="G0J4S3"/>
<reference evidence="3" key="1">
    <citation type="submission" date="2011-07" db="EMBL/GenBank/DDBJ databases">
        <title>The complete genome of Cyclobacterium marinum DSM 745.</title>
        <authorList>
            <person name="Lucas S."/>
            <person name="Han J."/>
            <person name="Lapidus A."/>
            <person name="Bruce D."/>
            <person name="Goodwin L."/>
            <person name="Pitluck S."/>
            <person name="Peters L."/>
            <person name="Kyrpides N."/>
            <person name="Mavromatis K."/>
            <person name="Ivanova N."/>
            <person name="Ovchinnikova G."/>
            <person name="Chertkov O."/>
            <person name="Detter J.C."/>
            <person name="Tapia R."/>
            <person name="Han C."/>
            <person name="Land M."/>
            <person name="Hauser L."/>
            <person name="Markowitz V."/>
            <person name="Cheng J.-F."/>
            <person name="Hugenholtz P."/>
            <person name="Woyke T."/>
            <person name="Wu D."/>
            <person name="Tindall B."/>
            <person name="Schuetze A."/>
            <person name="Brambilla E."/>
            <person name="Klenk H.-P."/>
            <person name="Eisen J.A."/>
        </authorList>
    </citation>
    <scope>NUCLEOTIDE SEQUENCE [LARGE SCALE GENOMIC DNA]</scope>
    <source>
        <strain evidence="3">ATCC 25205 / DSM 745 / LMG 13164 / NCIMB 1802</strain>
    </source>
</reference>
<dbReference type="Pfam" id="PF01370">
    <property type="entry name" value="Epimerase"/>
    <property type="match status" value="1"/>
</dbReference>
<dbReference type="HOGENOM" id="CLU_835936_0_0_10"/>
<gene>
    <name evidence="2" type="ordered locus">Cycma_1542</name>
</gene>
<evidence type="ECO:0000259" key="1">
    <source>
        <dbReference type="Pfam" id="PF01370"/>
    </source>
</evidence>
<dbReference type="EMBL" id="CP002955">
    <property type="protein sequence ID" value="AEL25303.1"/>
    <property type="molecule type" value="Genomic_DNA"/>
</dbReference>
<dbReference type="SUPFAM" id="SSF51735">
    <property type="entry name" value="NAD(P)-binding Rossmann-fold domains"/>
    <property type="match status" value="1"/>
</dbReference>
<protein>
    <submittedName>
        <fullName evidence="2">NAD-dependent epimerase/dehydratase</fullName>
    </submittedName>
</protein>
<dbReference type="InterPro" id="IPR001509">
    <property type="entry name" value="Epimerase_deHydtase"/>
</dbReference>
<evidence type="ECO:0000313" key="2">
    <source>
        <dbReference type="EMBL" id="AEL25303.1"/>
    </source>
</evidence>
<dbReference type="InterPro" id="IPR050177">
    <property type="entry name" value="Lipid_A_modif_metabolic_enz"/>
</dbReference>
<evidence type="ECO:0000313" key="3">
    <source>
        <dbReference type="Proteomes" id="UP000001635"/>
    </source>
</evidence>
<dbReference type="RefSeq" id="WP_014019598.1">
    <property type="nucleotide sequence ID" value="NC_015914.1"/>
</dbReference>
<dbReference type="Proteomes" id="UP000001635">
    <property type="component" value="Chromosome"/>
</dbReference>
<sequence length="317" mass="35251">MRVIIIGGTGHIGTYLIPRLVEAGHRVVCVSRQHSIPYRKHPAWKSVEHVTIDRVKAEEAGNFSSQIVALNGDIVIDLICFTAESARKLSEALNGKIKHFLHCGSMWVHGHSEQVPTTENQKRKPFGEYGIDKANIEAYLHSFHQESGFPVTILHPGHIVGPGWLPVNPAGNFNPEVFVRLAKGEVVQIPNLGMETVHHVHADDVAQAFVKSIENRDYAIGESFHVVSEQALTLRGFAEAMAEKFGQVANLQFLPWETWEKTVSSTDKEFTWDHIAHSPCGSISKAKDLLGYQPQYSSLEAVQEAVAFYFDQEGIVI</sequence>
<dbReference type="STRING" id="880070.Cycma_1542"/>
<accession>G0J4S3</accession>
<dbReference type="eggNOG" id="COG0451">
    <property type="taxonomic scope" value="Bacteria"/>
</dbReference>